<dbReference type="OrthoDB" id="5054775at2759"/>
<dbReference type="EMBL" id="LT598466">
    <property type="protein sequence ID" value="SCU84753.1"/>
    <property type="molecule type" value="Genomic_DNA"/>
</dbReference>
<evidence type="ECO:0000313" key="3">
    <source>
        <dbReference type="EMBL" id="SCU84753.1"/>
    </source>
</evidence>
<dbReference type="GO" id="GO:0005737">
    <property type="term" value="C:cytoplasm"/>
    <property type="evidence" value="ECO:0007669"/>
    <property type="project" value="TreeGrafter"/>
</dbReference>
<feature type="region of interest" description="Disordered" evidence="1">
    <location>
        <begin position="1"/>
        <end position="30"/>
    </location>
</feature>
<feature type="compositionally biased region" description="Polar residues" evidence="1">
    <location>
        <begin position="399"/>
        <end position="409"/>
    </location>
</feature>
<dbReference type="GO" id="GO:0031930">
    <property type="term" value="P:mitochondria-nucleus signaling pathway"/>
    <property type="evidence" value="ECO:0007669"/>
    <property type="project" value="TreeGrafter"/>
</dbReference>
<dbReference type="AlphaFoldDB" id="A0A1G4J5F5"/>
<feature type="region of interest" description="Disordered" evidence="1">
    <location>
        <begin position="348"/>
        <end position="370"/>
    </location>
</feature>
<dbReference type="Proteomes" id="UP000191024">
    <property type="component" value="Chromosome C"/>
</dbReference>
<dbReference type="InterPro" id="IPR013860">
    <property type="entry name" value="AreA_GATA"/>
</dbReference>
<feature type="compositionally biased region" description="Basic and acidic residues" evidence="1">
    <location>
        <begin position="20"/>
        <end position="29"/>
    </location>
</feature>
<feature type="domain" description="Nitrogen regulatory protein areA GATA-like" evidence="2">
    <location>
        <begin position="51"/>
        <end position="78"/>
    </location>
</feature>
<feature type="compositionally biased region" description="Basic and acidic residues" evidence="1">
    <location>
        <begin position="296"/>
        <end position="307"/>
    </location>
</feature>
<keyword evidence="4" id="KW-1185">Reference proteome</keyword>
<dbReference type="PANTHER" id="PTHR28014:SF1">
    <property type="entry name" value="NEGATIVE REGULATOR OF RAS-CAMP PATHWAY"/>
    <property type="match status" value="1"/>
</dbReference>
<dbReference type="GO" id="GO:0000122">
    <property type="term" value="P:negative regulation of transcription by RNA polymerase II"/>
    <property type="evidence" value="ECO:0007669"/>
    <property type="project" value="TreeGrafter"/>
</dbReference>
<dbReference type="PANTHER" id="PTHR28014">
    <property type="entry name" value="NEGATIVE REGULATOR OF RAS-CAMP PATHWAY"/>
    <property type="match status" value="1"/>
</dbReference>
<organism evidence="3 4">
    <name type="scientific">Lachancea mirantina</name>
    <dbReference type="NCBI Taxonomy" id="1230905"/>
    <lineage>
        <taxon>Eukaryota</taxon>
        <taxon>Fungi</taxon>
        <taxon>Dikarya</taxon>
        <taxon>Ascomycota</taxon>
        <taxon>Saccharomycotina</taxon>
        <taxon>Saccharomycetes</taxon>
        <taxon>Saccharomycetales</taxon>
        <taxon>Saccharomycetaceae</taxon>
        <taxon>Lachancea</taxon>
    </lineage>
</organism>
<evidence type="ECO:0000259" key="2">
    <source>
        <dbReference type="Pfam" id="PF08550"/>
    </source>
</evidence>
<proteinExistence type="predicted"/>
<name>A0A1G4J5F5_9SACH</name>
<feature type="region of interest" description="Disordered" evidence="1">
    <location>
        <begin position="233"/>
        <end position="307"/>
    </location>
</feature>
<dbReference type="InterPro" id="IPR053043">
    <property type="entry name" value="Ras-cAMP_regulatory"/>
</dbReference>
<evidence type="ECO:0000313" key="4">
    <source>
        <dbReference type="Proteomes" id="UP000191024"/>
    </source>
</evidence>
<feature type="region of interest" description="Disordered" evidence="1">
    <location>
        <begin position="399"/>
        <end position="447"/>
    </location>
</feature>
<dbReference type="GO" id="GO:0006808">
    <property type="term" value="P:regulation of nitrogen utilization"/>
    <property type="evidence" value="ECO:0007669"/>
    <property type="project" value="TreeGrafter"/>
</dbReference>
<feature type="compositionally biased region" description="Polar residues" evidence="1">
    <location>
        <begin position="203"/>
        <end position="219"/>
    </location>
</feature>
<accession>A0A1G4J5F5</accession>
<sequence length="553" mass="61962">MNKERRDQLSARNKGSSSGKQDEKSDSGKFLKVSPNLFTAERLPLFDSLDLYTTLIKSSKALEKGERLHNLSWRIVNKALLKHKDVNRSKKRDGVRNLYQVIDPAQNLTPRIRPASQPNRSPSGVTNGKFYPMQVMSAMQSNPTLKDERNIDHQTELQKVKSPRVPAMSAANIDRSRSVINTVKRNDTKGVGMPPKHRPPNLTVRSTKSTDQVTPQNVTTGFRPNEAVIKKPDETMFIVGGTPSPELRSQTDKKKAKKPISKLVDDKSEPKTGTHPTTTGQSSAGVRTQSLFTPKNPHEGKNGRTSEHIFFSSDEEESELDSLSDDSDFYDDDEEEKYYQTQLDKLLFDKNERPNGSGASSPLAEKHHDSKRSLLSGLFLNEMQKRATPSTVVSPITTQRPTLRESSITAVGDVTPSESHKNPSIFGQDLQQDHPNKPTKSSSASLFSARRSLRGSFSSLLSDGTRERYTHESNAPLTAQTILPTALSTHMFVPNNVHQQRLARSGSEKLKGNLRRESMDIPSKNRNNSFLKTRMEISEEESFTRNLPRRNLH</sequence>
<feature type="region of interest" description="Disordered" evidence="1">
    <location>
        <begin position="186"/>
        <end position="219"/>
    </location>
</feature>
<feature type="compositionally biased region" description="Basic and acidic residues" evidence="1">
    <location>
        <begin position="263"/>
        <end position="272"/>
    </location>
</feature>
<feature type="compositionally biased region" description="Polar residues" evidence="1">
    <location>
        <begin position="10"/>
        <end position="19"/>
    </location>
</feature>
<protein>
    <submittedName>
        <fullName evidence="3">LAMI_0C08746g1_1</fullName>
    </submittedName>
</protein>
<dbReference type="STRING" id="1230905.A0A1G4J5F5"/>
<reference evidence="4" key="1">
    <citation type="submission" date="2016-03" db="EMBL/GenBank/DDBJ databases">
        <authorList>
            <person name="Devillers H."/>
        </authorList>
    </citation>
    <scope>NUCLEOTIDE SEQUENCE [LARGE SCALE GENOMIC DNA]</scope>
</reference>
<feature type="compositionally biased region" description="Polar residues" evidence="1">
    <location>
        <begin position="274"/>
        <end position="293"/>
    </location>
</feature>
<gene>
    <name evidence="3" type="ORF">LAMI_0C08746G</name>
</gene>
<dbReference type="Pfam" id="PF08550">
    <property type="entry name" value="GATA_AreA"/>
    <property type="match status" value="1"/>
</dbReference>
<evidence type="ECO:0000256" key="1">
    <source>
        <dbReference type="SAM" id="MobiDB-lite"/>
    </source>
</evidence>